<dbReference type="InterPro" id="IPR001466">
    <property type="entry name" value="Beta-lactam-related"/>
</dbReference>
<dbReference type="PANTHER" id="PTHR43283:SF7">
    <property type="entry name" value="BETA-LACTAMASE-RELATED DOMAIN-CONTAINING PROTEIN"/>
    <property type="match status" value="1"/>
</dbReference>
<feature type="domain" description="Beta-lactamase-related" evidence="2">
    <location>
        <begin position="76"/>
        <end position="347"/>
    </location>
</feature>
<reference evidence="3 4" key="1">
    <citation type="submission" date="2014-07" db="EMBL/GenBank/DDBJ databases">
        <title>Draft genome sequence of Nonlabens ulvanivorans, an ulvan degrading bacterium.</title>
        <authorList>
            <person name="Kopel M."/>
            <person name="Helbert W."/>
            <person name="Henrissat B."/>
            <person name="Doniger T."/>
            <person name="Banin E."/>
        </authorList>
    </citation>
    <scope>NUCLEOTIDE SEQUENCE [LARGE SCALE GENOMIC DNA]</scope>
    <source>
        <strain evidence="3 4">PLR</strain>
    </source>
</reference>
<dbReference type="PROSITE" id="PS51257">
    <property type="entry name" value="PROKAR_LIPOPROTEIN"/>
    <property type="match status" value="1"/>
</dbReference>
<feature type="chain" id="PRO_5001777485" evidence="1">
    <location>
        <begin position="22"/>
        <end position="370"/>
    </location>
</feature>
<dbReference type="AlphaFoldDB" id="A0A084JW93"/>
<comment type="caution">
    <text evidence="3">The sequence shown here is derived from an EMBL/GenBank/DDBJ whole genome shotgun (WGS) entry which is preliminary data.</text>
</comment>
<evidence type="ECO:0000313" key="4">
    <source>
        <dbReference type="Proteomes" id="UP000028531"/>
    </source>
</evidence>
<dbReference type="PANTHER" id="PTHR43283">
    <property type="entry name" value="BETA-LACTAMASE-RELATED"/>
    <property type="match status" value="1"/>
</dbReference>
<gene>
    <name evidence="3" type="ORF">IL45_13995</name>
</gene>
<sequence>MMKVFLSIFLLSIFIVTSCSSNDNNDDDIIIDPIEVNYFPPLTGDTWETSSPTDLQWDNQKLTELNTFLEQNETRAFIILVDGKIVVEEYWNNDLLGQPFDRNSIWYWASAGKSLASTVVGIAQEEGYLNIDDKTSDYLGNGWTNMSQDKEDLITIKNHLSFTTGIDYNVTDEQCYDPTCLNYLADAGNEWYYHNGTYLITHDIIEAATGVTNNQYTNNTVLSKTGMTGQWTNTALFTNVFFSNARSAARFGLLTLAEGNWDGTTVLGDSTYFNAMTNTSQNINEAYGYLWWLNGKSTLRFPGSTATIPSSLTPSGPLDMISALGKNGQFIDVVPSLNMVVIRMGNEPSGSLVPVILHDEMWEKIVETIN</sequence>
<dbReference type="SUPFAM" id="SSF56601">
    <property type="entry name" value="beta-lactamase/transpeptidase-like"/>
    <property type="match status" value="1"/>
</dbReference>
<proteinExistence type="predicted"/>
<keyword evidence="1" id="KW-0732">Signal</keyword>
<organism evidence="3 4">
    <name type="scientific">Nonlabens ulvanivorans</name>
    <name type="common">Persicivirga ulvanivorans</name>
    <dbReference type="NCBI Taxonomy" id="906888"/>
    <lineage>
        <taxon>Bacteria</taxon>
        <taxon>Pseudomonadati</taxon>
        <taxon>Bacteroidota</taxon>
        <taxon>Flavobacteriia</taxon>
        <taxon>Flavobacteriales</taxon>
        <taxon>Flavobacteriaceae</taxon>
        <taxon>Nonlabens</taxon>
    </lineage>
</organism>
<protein>
    <submittedName>
        <fullName evidence="3">Beta-lactamase</fullName>
    </submittedName>
</protein>
<dbReference type="Proteomes" id="UP000028531">
    <property type="component" value="Unassembled WGS sequence"/>
</dbReference>
<feature type="signal peptide" evidence="1">
    <location>
        <begin position="1"/>
        <end position="21"/>
    </location>
</feature>
<evidence type="ECO:0000259" key="2">
    <source>
        <dbReference type="Pfam" id="PF00144"/>
    </source>
</evidence>
<dbReference type="Gene3D" id="3.40.710.10">
    <property type="entry name" value="DD-peptidase/beta-lactamase superfamily"/>
    <property type="match status" value="1"/>
</dbReference>
<dbReference type="EMBL" id="JPJI01000032">
    <property type="protein sequence ID" value="KEZ93227.1"/>
    <property type="molecule type" value="Genomic_DNA"/>
</dbReference>
<dbReference type="InterPro" id="IPR012338">
    <property type="entry name" value="Beta-lactam/transpept-like"/>
</dbReference>
<accession>A0A084JW93</accession>
<name>A0A084JW93_NONUL</name>
<dbReference type="InterPro" id="IPR050789">
    <property type="entry name" value="Diverse_Enzym_Activities"/>
</dbReference>
<evidence type="ECO:0000256" key="1">
    <source>
        <dbReference type="SAM" id="SignalP"/>
    </source>
</evidence>
<evidence type="ECO:0000313" key="3">
    <source>
        <dbReference type="EMBL" id="KEZ93227.1"/>
    </source>
</evidence>
<dbReference type="Pfam" id="PF00144">
    <property type="entry name" value="Beta-lactamase"/>
    <property type="match status" value="1"/>
</dbReference>